<dbReference type="PROSITE" id="PS00678">
    <property type="entry name" value="WD_REPEATS_1"/>
    <property type="match status" value="1"/>
</dbReference>
<dbReference type="SMART" id="SM00320">
    <property type="entry name" value="WD40"/>
    <property type="match status" value="3"/>
</dbReference>
<accession>A0A812KQQ9</accession>
<dbReference type="PANTHER" id="PTHR19854:SF15">
    <property type="entry name" value="TRANSDUCIN BETA-LIKE PROTEIN 3"/>
    <property type="match status" value="1"/>
</dbReference>
<evidence type="ECO:0000313" key="4">
    <source>
        <dbReference type="EMBL" id="CAE7234315.1"/>
    </source>
</evidence>
<evidence type="ECO:0000313" key="5">
    <source>
        <dbReference type="Proteomes" id="UP000649617"/>
    </source>
</evidence>
<dbReference type="GO" id="GO:0030686">
    <property type="term" value="C:90S preribosome"/>
    <property type="evidence" value="ECO:0007669"/>
    <property type="project" value="TreeGrafter"/>
</dbReference>
<dbReference type="InterPro" id="IPR036322">
    <property type="entry name" value="WD40_repeat_dom_sf"/>
</dbReference>
<organism evidence="4 5">
    <name type="scientific">Symbiodinium pilosum</name>
    <name type="common">Dinoflagellate</name>
    <dbReference type="NCBI Taxonomy" id="2952"/>
    <lineage>
        <taxon>Eukaryota</taxon>
        <taxon>Sar</taxon>
        <taxon>Alveolata</taxon>
        <taxon>Dinophyceae</taxon>
        <taxon>Suessiales</taxon>
        <taxon>Symbiodiniaceae</taxon>
        <taxon>Symbiodinium</taxon>
    </lineage>
</organism>
<evidence type="ECO:0000256" key="1">
    <source>
        <dbReference type="ARBA" id="ARBA00022574"/>
    </source>
</evidence>
<dbReference type="AlphaFoldDB" id="A0A812KQQ9"/>
<dbReference type="Proteomes" id="UP000649617">
    <property type="component" value="Unassembled WGS sequence"/>
</dbReference>
<dbReference type="PANTHER" id="PTHR19854">
    <property type="entry name" value="TRANSDUCIN BETA-LIKE 3"/>
    <property type="match status" value="1"/>
</dbReference>
<keyword evidence="5" id="KW-1185">Reference proteome</keyword>
<keyword evidence="1 3" id="KW-0853">WD repeat</keyword>
<comment type="caution">
    <text evidence="4">The sequence shown here is derived from an EMBL/GenBank/DDBJ whole genome shotgun (WGS) entry which is preliminary data.</text>
</comment>
<dbReference type="Pfam" id="PF00400">
    <property type="entry name" value="WD40"/>
    <property type="match status" value="3"/>
</dbReference>
<dbReference type="GO" id="GO:0000480">
    <property type="term" value="P:endonucleolytic cleavage in 5'-ETS of tricistronic rRNA transcript (SSU-rRNA, 5.8S rRNA, LSU-rRNA)"/>
    <property type="evidence" value="ECO:0007669"/>
    <property type="project" value="TreeGrafter"/>
</dbReference>
<dbReference type="PROSITE" id="PS50082">
    <property type="entry name" value="WD_REPEATS_2"/>
    <property type="match status" value="2"/>
</dbReference>
<name>A0A812KQQ9_SYMPI</name>
<dbReference type="EMBL" id="CAJNIZ010004603">
    <property type="protein sequence ID" value="CAE7234315.1"/>
    <property type="molecule type" value="Genomic_DNA"/>
</dbReference>
<reference evidence="4" key="1">
    <citation type="submission" date="2021-02" db="EMBL/GenBank/DDBJ databases">
        <authorList>
            <person name="Dougan E. K."/>
            <person name="Rhodes N."/>
            <person name="Thang M."/>
            <person name="Chan C."/>
        </authorList>
    </citation>
    <scope>NUCLEOTIDE SEQUENCE</scope>
</reference>
<feature type="non-terminal residue" evidence="4">
    <location>
        <position position="1"/>
    </location>
</feature>
<dbReference type="InterPro" id="IPR001680">
    <property type="entry name" value="WD40_rpt"/>
</dbReference>
<evidence type="ECO:0000256" key="2">
    <source>
        <dbReference type="ARBA" id="ARBA00022737"/>
    </source>
</evidence>
<dbReference type="GO" id="GO:0000472">
    <property type="term" value="P:endonucleolytic cleavage to generate mature 5'-end of SSU-rRNA from (SSU-rRNA, 5.8S rRNA, LSU-rRNA)"/>
    <property type="evidence" value="ECO:0007669"/>
    <property type="project" value="TreeGrafter"/>
</dbReference>
<dbReference type="InterPro" id="IPR015943">
    <property type="entry name" value="WD40/YVTN_repeat-like_dom_sf"/>
</dbReference>
<dbReference type="GO" id="GO:0034511">
    <property type="term" value="F:U3 snoRNA binding"/>
    <property type="evidence" value="ECO:0007669"/>
    <property type="project" value="TreeGrafter"/>
</dbReference>
<dbReference type="Gene3D" id="2.130.10.10">
    <property type="entry name" value="YVTN repeat-like/Quinoprotein amine dehydrogenase"/>
    <property type="match status" value="1"/>
</dbReference>
<protein>
    <submittedName>
        <fullName evidence="4">TBL3 protein</fullName>
    </submittedName>
</protein>
<sequence>KGHRRGVWCVAFSPIDQVVASASGDATIRLWNLKDFRAIRSFQGHSSAVLRVAFLANGMQLMSSSVDGLLKLWHIRTAECAGTFEEHSSKVWCVDIVGDRMVSGGADSKICPLSGMMGTQRGVGTWNKLYQSC</sequence>
<proteinExistence type="predicted"/>
<feature type="repeat" description="WD" evidence="3">
    <location>
        <begin position="42"/>
        <end position="83"/>
    </location>
</feature>
<dbReference type="PROSITE" id="PS50294">
    <property type="entry name" value="WD_REPEATS_REGION"/>
    <property type="match status" value="2"/>
</dbReference>
<gene>
    <name evidence="4" type="primary">TBL3</name>
    <name evidence="4" type="ORF">SPIL2461_LOCUS3720</name>
</gene>
<dbReference type="GO" id="GO:0005730">
    <property type="term" value="C:nucleolus"/>
    <property type="evidence" value="ECO:0007669"/>
    <property type="project" value="TreeGrafter"/>
</dbReference>
<dbReference type="InterPro" id="IPR019775">
    <property type="entry name" value="WD40_repeat_CS"/>
</dbReference>
<evidence type="ECO:0000256" key="3">
    <source>
        <dbReference type="PROSITE-ProRule" id="PRU00221"/>
    </source>
</evidence>
<keyword evidence="2" id="KW-0677">Repeat</keyword>
<feature type="repeat" description="WD" evidence="3">
    <location>
        <begin position="1"/>
        <end position="41"/>
    </location>
</feature>
<dbReference type="SUPFAM" id="SSF50978">
    <property type="entry name" value="WD40 repeat-like"/>
    <property type="match status" value="1"/>
</dbReference>
<dbReference type="OrthoDB" id="674604at2759"/>